<evidence type="ECO:0000256" key="1">
    <source>
        <dbReference type="ARBA" id="ARBA00023235"/>
    </source>
</evidence>
<dbReference type="InterPro" id="IPR036974">
    <property type="entry name" value="PUA_sf"/>
</dbReference>
<feature type="non-terminal residue" evidence="3">
    <location>
        <position position="173"/>
    </location>
</feature>
<dbReference type="InterPro" id="IPR004802">
    <property type="entry name" value="tRNA_PsdUridine_synth_B_fam"/>
</dbReference>
<dbReference type="GO" id="GO:0009982">
    <property type="term" value="F:pseudouridine synthase activity"/>
    <property type="evidence" value="ECO:0007669"/>
    <property type="project" value="InterPro"/>
</dbReference>
<organism evidence="3">
    <name type="scientific">mine drainage metagenome</name>
    <dbReference type="NCBI Taxonomy" id="410659"/>
    <lineage>
        <taxon>unclassified sequences</taxon>
        <taxon>metagenomes</taxon>
        <taxon>ecological metagenomes</taxon>
    </lineage>
</organism>
<dbReference type="GO" id="GO:0031120">
    <property type="term" value="P:snRNA pseudouridine synthesis"/>
    <property type="evidence" value="ECO:0007669"/>
    <property type="project" value="TreeGrafter"/>
</dbReference>
<dbReference type="GO" id="GO:0003723">
    <property type="term" value="F:RNA binding"/>
    <property type="evidence" value="ECO:0007669"/>
    <property type="project" value="InterPro"/>
</dbReference>
<dbReference type="InterPro" id="IPR032819">
    <property type="entry name" value="TruB_C"/>
</dbReference>
<dbReference type="Gene3D" id="2.30.130.10">
    <property type="entry name" value="PUA domain"/>
    <property type="match status" value="1"/>
</dbReference>
<keyword evidence="1" id="KW-0413">Isomerase</keyword>
<name>T1CCE4_9ZZZZ</name>
<dbReference type="PANTHER" id="PTHR23127">
    <property type="entry name" value="CENTROMERE/MICROTUBULE BINDING PROTEIN CBF5"/>
    <property type="match status" value="1"/>
</dbReference>
<sequence length="173" mass="18552">MLLDVTADSGTYVRTLAVDLGEALGTEAHLEELRRVGTGPFREGQSITVTELEDALERARTGEVEPARAVLHPLEEVWREFPKILLKEAAAAAVAHGASLARGGILHLPAPFARGDSVALVTRKGRIVAIGKARVGSEELGELESGWVVETRRVLAEATDFPPLWRAPSPPPP</sequence>
<dbReference type="InterPro" id="IPR020103">
    <property type="entry name" value="PsdUridine_synth_cat_dom_sf"/>
</dbReference>
<dbReference type="GO" id="GO:1990481">
    <property type="term" value="P:mRNA pseudouridine synthesis"/>
    <property type="evidence" value="ECO:0007669"/>
    <property type="project" value="TreeGrafter"/>
</dbReference>
<dbReference type="Pfam" id="PF01472">
    <property type="entry name" value="PUA"/>
    <property type="match status" value="1"/>
</dbReference>
<dbReference type="SUPFAM" id="SSF55120">
    <property type="entry name" value="Pseudouridine synthase"/>
    <property type="match status" value="1"/>
</dbReference>
<reference evidence="3" key="1">
    <citation type="submission" date="2013-08" db="EMBL/GenBank/DDBJ databases">
        <authorList>
            <person name="Mendez C."/>
            <person name="Richter M."/>
            <person name="Ferrer M."/>
            <person name="Sanchez J."/>
        </authorList>
    </citation>
    <scope>NUCLEOTIDE SEQUENCE</scope>
</reference>
<dbReference type="Gene3D" id="3.30.2350.10">
    <property type="entry name" value="Pseudouridine synthase"/>
    <property type="match status" value="1"/>
</dbReference>
<dbReference type="PROSITE" id="PS50890">
    <property type="entry name" value="PUA"/>
    <property type="match status" value="1"/>
</dbReference>
<dbReference type="GO" id="GO:0031118">
    <property type="term" value="P:rRNA pseudouridine synthesis"/>
    <property type="evidence" value="ECO:0007669"/>
    <property type="project" value="TreeGrafter"/>
</dbReference>
<evidence type="ECO:0000259" key="2">
    <source>
        <dbReference type="SMART" id="SM00359"/>
    </source>
</evidence>
<evidence type="ECO:0000313" key="3">
    <source>
        <dbReference type="EMBL" id="EQD63444.1"/>
    </source>
</evidence>
<dbReference type="AlphaFoldDB" id="T1CCE4"/>
<dbReference type="Pfam" id="PF16198">
    <property type="entry name" value="TruB_C_2"/>
    <property type="match status" value="1"/>
</dbReference>
<dbReference type="SMART" id="SM00359">
    <property type="entry name" value="PUA"/>
    <property type="match status" value="1"/>
</dbReference>
<protein>
    <submittedName>
        <fullName evidence="3">H/ACA RNA-protein complex component Cbf5p</fullName>
    </submittedName>
</protein>
<dbReference type="EMBL" id="AUZZ01001606">
    <property type="protein sequence ID" value="EQD63444.1"/>
    <property type="molecule type" value="Genomic_DNA"/>
</dbReference>
<feature type="domain" description="PUA" evidence="2">
    <location>
        <begin position="82"/>
        <end position="156"/>
    </location>
</feature>
<dbReference type="InterPro" id="IPR015947">
    <property type="entry name" value="PUA-like_sf"/>
</dbReference>
<dbReference type="SUPFAM" id="SSF88697">
    <property type="entry name" value="PUA domain-like"/>
    <property type="match status" value="1"/>
</dbReference>
<dbReference type="PANTHER" id="PTHR23127:SF0">
    <property type="entry name" value="H_ACA RIBONUCLEOPROTEIN COMPLEX SUBUNIT DKC1"/>
    <property type="match status" value="1"/>
</dbReference>
<dbReference type="GO" id="GO:0000495">
    <property type="term" value="P:box H/ACA sno(s)RNA 3'-end processing"/>
    <property type="evidence" value="ECO:0007669"/>
    <property type="project" value="TreeGrafter"/>
</dbReference>
<comment type="caution">
    <text evidence="3">The sequence shown here is derived from an EMBL/GenBank/DDBJ whole genome shotgun (WGS) entry which is preliminary data.</text>
</comment>
<gene>
    <name evidence="3" type="ORF">B2A_02342</name>
</gene>
<accession>T1CCE4</accession>
<proteinExistence type="predicted"/>
<reference evidence="3" key="2">
    <citation type="journal article" date="2014" name="ISME J.">
        <title>Microbial stratification in low pH oxic and suboxic macroscopic growths along an acid mine drainage.</title>
        <authorList>
            <person name="Mendez-Garcia C."/>
            <person name="Mesa V."/>
            <person name="Sprenger R.R."/>
            <person name="Richter M."/>
            <person name="Diez M.S."/>
            <person name="Solano J."/>
            <person name="Bargiela R."/>
            <person name="Golyshina O.V."/>
            <person name="Manteca A."/>
            <person name="Ramos J.L."/>
            <person name="Gallego J.R."/>
            <person name="Llorente I."/>
            <person name="Martins Dos Santos V.A."/>
            <person name="Jensen O.N."/>
            <person name="Pelaez A.I."/>
            <person name="Sanchez J."/>
            <person name="Ferrer M."/>
        </authorList>
    </citation>
    <scope>NUCLEOTIDE SEQUENCE</scope>
</reference>
<dbReference type="InterPro" id="IPR002478">
    <property type="entry name" value="PUA"/>
</dbReference>